<evidence type="ECO:0000313" key="2">
    <source>
        <dbReference type="EMBL" id="CAL1604991.1"/>
    </source>
</evidence>
<evidence type="ECO:0000256" key="1">
    <source>
        <dbReference type="SAM" id="MobiDB-lite"/>
    </source>
</evidence>
<dbReference type="AlphaFoldDB" id="A0AAV2LUZ4"/>
<accession>A0AAV2LUZ4</accession>
<feature type="region of interest" description="Disordered" evidence="1">
    <location>
        <begin position="1"/>
        <end position="69"/>
    </location>
</feature>
<proteinExistence type="predicted"/>
<name>A0AAV2LUZ4_KNICA</name>
<dbReference type="Proteomes" id="UP001497482">
    <property type="component" value="Chromosome 4"/>
</dbReference>
<reference evidence="2 3" key="1">
    <citation type="submission" date="2024-04" db="EMBL/GenBank/DDBJ databases">
        <authorList>
            <person name="Waldvogel A.-M."/>
            <person name="Schoenle A."/>
        </authorList>
    </citation>
    <scope>NUCLEOTIDE SEQUENCE [LARGE SCALE GENOMIC DNA]</scope>
</reference>
<protein>
    <submittedName>
        <fullName evidence="2">Uncharacterized protein</fullName>
    </submittedName>
</protein>
<keyword evidence="3" id="KW-1185">Reference proteome</keyword>
<organism evidence="2 3">
    <name type="scientific">Knipowitschia caucasica</name>
    <name type="common">Caucasian dwarf goby</name>
    <name type="synonym">Pomatoschistus caucasicus</name>
    <dbReference type="NCBI Taxonomy" id="637954"/>
    <lineage>
        <taxon>Eukaryota</taxon>
        <taxon>Metazoa</taxon>
        <taxon>Chordata</taxon>
        <taxon>Craniata</taxon>
        <taxon>Vertebrata</taxon>
        <taxon>Euteleostomi</taxon>
        <taxon>Actinopterygii</taxon>
        <taxon>Neopterygii</taxon>
        <taxon>Teleostei</taxon>
        <taxon>Neoteleostei</taxon>
        <taxon>Acanthomorphata</taxon>
        <taxon>Gobiaria</taxon>
        <taxon>Gobiiformes</taxon>
        <taxon>Gobioidei</taxon>
        <taxon>Gobiidae</taxon>
        <taxon>Gobiinae</taxon>
        <taxon>Knipowitschia</taxon>
    </lineage>
</organism>
<sequence length="69" mass="7270">MFCVGVSHASRGLDVLTASSSDPEPGPSKDVLQPELRDRSRRHAPLDSAEDGNVSLPTAPPVVTKSMSL</sequence>
<dbReference type="EMBL" id="OZ035826">
    <property type="protein sequence ID" value="CAL1604991.1"/>
    <property type="molecule type" value="Genomic_DNA"/>
</dbReference>
<evidence type="ECO:0000313" key="3">
    <source>
        <dbReference type="Proteomes" id="UP001497482"/>
    </source>
</evidence>
<gene>
    <name evidence="2" type="ORF">KC01_LOCUS32417</name>
</gene>